<dbReference type="SMART" id="SM00493">
    <property type="entry name" value="TOPRIM"/>
    <property type="match status" value="1"/>
</dbReference>
<dbReference type="Gene3D" id="1.10.860.10">
    <property type="entry name" value="DNAb Helicase, Chain A"/>
    <property type="match status" value="1"/>
</dbReference>
<name>A8ZUC5_DESOH</name>
<dbReference type="Pfam" id="PF10410">
    <property type="entry name" value="DnaB_bind"/>
    <property type="match status" value="1"/>
</dbReference>
<keyword evidence="18" id="KW-1185">Reference proteome</keyword>
<evidence type="ECO:0000256" key="4">
    <source>
        <dbReference type="ARBA" id="ARBA00022695"/>
    </source>
</evidence>
<dbReference type="FunFam" id="3.90.580.10:FF:000001">
    <property type="entry name" value="DNA primase"/>
    <property type="match status" value="1"/>
</dbReference>
<dbReference type="Pfam" id="PF01807">
    <property type="entry name" value="Zn_ribbon_DnaG"/>
    <property type="match status" value="1"/>
</dbReference>
<dbReference type="PANTHER" id="PTHR30313:SF2">
    <property type="entry name" value="DNA PRIMASE"/>
    <property type="match status" value="1"/>
</dbReference>
<evidence type="ECO:0000256" key="5">
    <source>
        <dbReference type="ARBA" id="ARBA00022705"/>
    </source>
</evidence>
<dbReference type="SMART" id="SM00400">
    <property type="entry name" value="ZnF_CHCC"/>
    <property type="match status" value="1"/>
</dbReference>
<dbReference type="InterPro" id="IPR013264">
    <property type="entry name" value="DNAG_N"/>
</dbReference>
<dbReference type="Gene3D" id="3.40.1360.10">
    <property type="match status" value="1"/>
</dbReference>
<evidence type="ECO:0000256" key="12">
    <source>
        <dbReference type="HAMAP-Rule" id="MF_00974"/>
    </source>
</evidence>
<dbReference type="EC" id="2.7.7.101" evidence="12"/>
<evidence type="ECO:0000313" key="18">
    <source>
        <dbReference type="Proteomes" id="UP000008561"/>
    </source>
</evidence>
<evidence type="ECO:0000256" key="14">
    <source>
        <dbReference type="PIRSR" id="PIRSR002811-1"/>
    </source>
</evidence>
<dbReference type="InterPro" id="IPR037068">
    <property type="entry name" value="DNA_primase_core_N_sf"/>
</dbReference>
<dbReference type="GO" id="GO:0003677">
    <property type="term" value="F:DNA binding"/>
    <property type="evidence" value="ECO:0007669"/>
    <property type="project" value="UniProtKB-KW"/>
</dbReference>
<dbReference type="InterPro" id="IPR006171">
    <property type="entry name" value="TOPRIM_dom"/>
</dbReference>
<gene>
    <name evidence="12" type="primary">dnaG</name>
    <name evidence="17" type="ordered locus">Dole_2153</name>
</gene>
<dbReference type="InterPro" id="IPR002694">
    <property type="entry name" value="Znf_CHC2"/>
</dbReference>
<feature type="zinc finger region" description="CHC2-type" evidence="12 14">
    <location>
        <begin position="38"/>
        <end position="62"/>
    </location>
</feature>
<keyword evidence="5 12" id="KW-0235">DNA replication</keyword>
<evidence type="ECO:0000256" key="9">
    <source>
        <dbReference type="ARBA" id="ARBA00022842"/>
    </source>
</evidence>
<organism evidence="17 18">
    <name type="scientific">Desulfosudis oleivorans (strain DSM 6200 / JCM 39069 / Hxd3)</name>
    <name type="common">Desulfococcus oleovorans</name>
    <dbReference type="NCBI Taxonomy" id="96561"/>
    <lineage>
        <taxon>Bacteria</taxon>
        <taxon>Pseudomonadati</taxon>
        <taxon>Thermodesulfobacteriota</taxon>
        <taxon>Desulfobacteria</taxon>
        <taxon>Desulfobacterales</taxon>
        <taxon>Desulfosudaceae</taxon>
        <taxon>Desulfosudis</taxon>
    </lineage>
</organism>
<dbReference type="GO" id="GO:1990077">
    <property type="term" value="C:primosome complex"/>
    <property type="evidence" value="ECO:0007669"/>
    <property type="project" value="UniProtKB-KW"/>
</dbReference>
<evidence type="ECO:0000256" key="1">
    <source>
        <dbReference type="ARBA" id="ARBA00022478"/>
    </source>
</evidence>
<keyword evidence="10 12" id="KW-0238">DNA-binding</keyword>
<dbReference type="GO" id="GO:0005737">
    <property type="term" value="C:cytoplasm"/>
    <property type="evidence" value="ECO:0007669"/>
    <property type="project" value="TreeGrafter"/>
</dbReference>
<dbReference type="SUPFAM" id="SSF57783">
    <property type="entry name" value="Zinc beta-ribbon"/>
    <property type="match status" value="1"/>
</dbReference>
<dbReference type="NCBIfam" id="TIGR01391">
    <property type="entry name" value="dnaG"/>
    <property type="match status" value="1"/>
</dbReference>
<dbReference type="HAMAP" id="MF_00974">
    <property type="entry name" value="DNA_primase_DnaG"/>
    <property type="match status" value="1"/>
</dbReference>
<dbReference type="HOGENOM" id="CLU_013501_3_3_7"/>
<evidence type="ECO:0000256" key="11">
    <source>
        <dbReference type="ARBA" id="ARBA00023163"/>
    </source>
</evidence>
<dbReference type="eggNOG" id="COG0358">
    <property type="taxonomic scope" value="Bacteria"/>
</dbReference>
<protein>
    <recommendedName>
        <fullName evidence="12 13">DNA primase</fullName>
        <ecNumber evidence="12">2.7.7.101</ecNumber>
    </recommendedName>
</protein>
<keyword evidence="3 12" id="KW-0808">Transferase</keyword>
<evidence type="ECO:0000256" key="10">
    <source>
        <dbReference type="ARBA" id="ARBA00023125"/>
    </source>
</evidence>
<dbReference type="GO" id="GO:0006269">
    <property type="term" value="P:DNA replication, synthesis of primer"/>
    <property type="evidence" value="ECO:0007669"/>
    <property type="project" value="UniProtKB-UniRule"/>
</dbReference>
<accession>A8ZUC5</accession>
<keyword evidence="11 12" id="KW-0804">Transcription</keyword>
<dbReference type="AlphaFoldDB" id="A8ZUC5"/>
<evidence type="ECO:0000256" key="13">
    <source>
        <dbReference type="PIRNR" id="PIRNR002811"/>
    </source>
</evidence>
<dbReference type="Pfam" id="PF13155">
    <property type="entry name" value="Toprim_2"/>
    <property type="match status" value="1"/>
</dbReference>
<dbReference type="FunFam" id="3.90.980.10:FF:000001">
    <property type="entry name" value="DNA primase"/>
    <property type="match status" value="1"/>
</dbReference>
<dbReference type="InterPro" id="IPR034151">
    <property type="entry name" value="TOPRIM_DnaG_bac"/>
</dbReference>
<evidence type="ECO:0000256" key="15">
    <source>
        <dbReference type="SAM" id="MobiDB-lite"/>
    </source>
</evidence>
<comment type="similarity">
    <text evidence="12 13">Belongs to the DnaG primase family.</text>
</comment>
<dbReference type="PANTHER" id="PTHR30313">
    <property type="entry name" value="DNA PRIMASE"/>
    <property type="match status" value="1"/>
</dbReference>
<evidence type="ECO:0000256" key="6">
    <source>
        <dbReference type="ARBA" id="ARBA00022723"/>
    </source>
</evidence>
<dbReference type="GO" id="GO:0003899">
    <property type="term" value="F:DNA-directed RNA polymerase activity"/>
    <property type="evidence" value="ECO:0007669"/>
    <property type="project" value="UniProtKB-UniRule"/>
</dbReference>
<dbReference type="EMBL" id="CP000859">
    <property type="protein sequence ID" value="ABW67957.1"/>
    <property type="molecule type" value="Genomic_DNA"/>
</dbReference>
<evidence type="ECO:0000259" key="16">
    <source>
        <dbReference type="PROSITE" id="PS50880"/>
    </source>
</evidence>
<dbReference type="InterPro" id="IPR036977">
    <property type="entry name" value="DNA_primase_Znf_CHC2"/>
</dbReference>
<dbReference type="GO" id="GO:0000428">
    <property type="term" value="C:DNA-directed RNA polymerase complex"/>
    <property type="evidence" value="ECO:0007669"/>
    <property type="project" value="UniProtKB-KW"/>
</dbReference>
<dbReference type="PROSITE" id="PS50880">
    <property type="entry name" value="TOPRIM"/>
    <property type="match status" value="1"/>
</dbReference>
<dbReference type="InterPro" id="IPR030846">
    <property type="entry name" value="DnaG_bac"/>
</dbReference>
<comment type="domain">
    <text evidence="12">Contains an N-terminal zinc-binding domain, a central core domain that contains the primase activity, and a C-terminal DnaB-binding domain.</text>
</comment>
<dbReference type="Gene3D" id="3.90.580.10">
    <property type="entry name" value="Zinc finger, CHC2-type domain"/>
    <property type="match status" value="1"/>
</dbReference>
<feature type="region of interest" description="Disordered" evidence="15">
    <location>
        <begin position="442"/>
        <end position="461"/>
    </location>
</feature>
<dbReference type="KEGG" id="dol:Dole_2153"/>
<dbReference type="SUPFAM" id="SSF56731">
    <property type="entry name" value="DNA primase core"/>
    <property type="match status" value="1"/>
</dbReference>
<keyword evidence="6 12" id="KW-0479">Metal-binding</keyword>
<comment type="subunit">
    <text evidence="12">Monomer. Interacts with DnaB.</text>
</comment>
<dbReference type="InterPro" id="IPR006295">
    <property type="entry name" value="DNA_primase_DnaG"/>
</dbReference>
<dbReference type="Pfam" id="PF08275">
    <property type="entry name" value="DNAG_N"/>
    <property type="match status" value="1"/>
</dbReference>
<keyword evidence="4 12" id="KW-0548">Nucleotidyltransferase</keyword>
<evidence type="ECO:0000256" key="8">
    <source>
        <dbReference type="ARBA" id="ARBA00022833"/>
    </source>
</evidence>
<proteinExistence type="inferred from homology"/>
<dbReference type="Proteomes" id="UP000008561">
    <property type="component" value="Chromosome"/>
</dbReference>
<keyword evidence="9" id="KW-0460">Magnesium</keyword>
<dbReference type="CDD" id="cd03364">
    <property type="entry name" value="TOPRIM_DnaG_primases"/>
    <property type="match status" value="1"/>
</dbReference>
<keyword evidence="2 12" id="KW-0639">Primosome</keyword>
<dbReference type="InterPro" id="IPR016136">
    <property type="entry name" value="DNA_helicase_N/primase_C"/>
</dbReference>
<comment type="catalytic activity">
    <reaction evidence="12">
        <text>ssDNA + n NTP = ssDNA/pppN(pN)n-1 hybrid + (n-1) diphosphate.</text>
        <dbReference type="EC" id="2.7.7.101"/>
    </reaction>
</comment>
<dbReference type="GO" id="GO:0008270">
    <property type="term" value="F:zinc ion binding"/>
    <property type="evidence" value="ECO:0007669"/>
    <property type="project" value="UniProtKB-UniRule"/>
</dbReference>
<keyword evidence="1 12" id="KW-0240">DNA-directed RNA polymerase</keyword>
<evidence type="ECO:0000313" key="17">
    <source>
        <dbReference type="EMBL" id="ABW67957.1"/>
    </source>
</evidence>
<dbReference type="Gene3D" id="3.90.980.10">
    <property type="entry name" value="DNA primase, catalytic core, N-terminal domain"/>
    <property type="match status" value="1"/>
</dbReference>
<evidence type="ECO:0000256" key="7">
    <source>
        <dbReference type="ARBA" id="ARBA00022771"/>
    </source>
</evidence>
<dbReference type="RefSeq" id="WP_012175569.1">
    <property type="nucleotide sequence ID" value="NC_009943.1"/>
</dbReference>
<dbReference type="STRING" id="96561.Dole_2153"/>
<keyword evidence="7 12" id="KW-0863">Zinc-finger</keyword>
<comment type="function">
    <text evidence="12 13">RNA polymerase that catalyzes the synthesis of short RNA molecules used as primers for DNA polymerase during DNA replication.</text>
</comment>
<dbReference type="InterPro" id="IPR050219">
    <property type="entry name" value="DnaG_primase"/>
</dbReference>
<comment type="cofactor">
    <cofactor evidence="12 13 14">
        <name>Zn(2+)</name>
        <dbReference type="ChEBI" id="CHEBI:29105"/>
    </cofactor>
    <text evidence="12 13 14">Binds 1 zinc ion per monomer.</text>
</comment>
<sequence length="613" mass="68101">MYIPDDIIANIKNSADIVDIVSEVVRLKKTGKNYLGLCPFHSEKTPSFTVSPDKQMFHCFGCGEGGSVFTFLMKHQGLGFPEAVALLAKRCGIALPRPEKGSREAKDVSERQRLLSVMQRAAAFYHSCLREGPGGERATRYMAERGLSDDMVRDFQLGYAPGGWDALTRFLSKHKIPMPLAEQAGLVVLNREGSGYYDRFRNRIIFPITDLTGRVIALGGRVMDDTLPKYLNSPETPLYSKSNSLYGLSHTKQMCRQAGTVYITEGYMDFLSLYRHGIKNVVATLGTALTAEHLRMLKGFVTKAVLVFDSDAAGIKAAQRSIEIFNGEKGIQPFILVLPTGHDPDTYVRENGAQDFEALARKAGGAMSFLLESAVNRHGLSLEGKIRVMSDLEESLAAVEDGVARSLYVKEVSERLGIEESAVLEKVRQAAARRRSRSARPSLFTVDTSASGGDQRKEETTASVFGRSLRMERQLLSMMLHVPEMISEIESRNVLSLFADERLKTIGTLLVTHRRALENRSVDIVDVVPDESLQRIVSALCVGDELCMWNETGCRKLIGQFVDSRLRHVDTLSHRIKAAEENRDGDLLDHLLKAKQEQVRNKLTIEQKGESAL</sequence>
<evidence type="ECO:0000256" key="2">
    <source>
        <dbReference type="ARBA" id="ARBA00022515"/>
    </source>
</evidence>
<reference evidence="17 18" key="1">
    <citation type="submission" date="2007-10" db="EMBL/GenBank/DDBJ databases">
        <title>Complete sequence of Desulfococcus oleovorans Hxd3.</title>
        <authorList>
            <consortium name="US DOE Joint Genome Institute"/>
            <person name="Copeland A."/>
            <person name="Lucas S."/>
            <person name="Lapidus A."/>
            <person name="Barry K."/>
            <person name="Glavina del Rio T."/>
            <person name="Dalin E."/>
            <person name="Tice H."/>
            <person name="Pitluck S."/>
            <person name="Kiss H."/>
            <person name="Brettin T."/>
            <person name="Bruce D."/>
            <person name="Detter J.C."/>
            <person name="Han C."/>
            <person name="Schmutz J."/>
            <person name="Larimer F."/>
            <person name="Land M."/>
            <person name="Hauser L."/>
            <person name="Kyrpides N."/>
            <person name="Kim E."/>
            <person name="Wawrik B."/>
            <person name="Richardson P."/>
        </authorList>
    </citation>
    <scope>NUCLEOTIDE SEQUENCE [LARGE SCALE GENOMIC DNA]</scope>
    <source>
        <strain evidence="18">DSM 6200 / JCM 39069 / Hxd3</strain>
    </source>
</reference>
<keyword evidence="8 12" id="KW-0862">Zinc</keyword>
<dbReference type="PIRSF" id="PIRSF002811">
    <property type="entry name" value="DnaG"/>
    <property type="match status" value="1"/>
</dbReference>
<dbReference type="InterPro" id="IPR019475">
    <property type="entry name" value="DNA_primase_DnaB-bd"/>
</dbReference>
<evidence type="ECO:0000256" key="3">
    <source>
        <dbReference type="ARBA" id="ARBA00022679"/>
    </source>
</evidence>
<feature type="domain" description="Toprim" evidence="16">
    <location>
        <begin position="259"/>
        <end position="341"/>
    </location>
</feature>